<reference evidence="11 12" key="2">
    <citation type="journal article" date="2022" name="Mar. Drugs">
        <title>Bioassay-Guided Fractionation Leads to the Detection of Cholic Acid Generated by the Rare Thalassomonas sp.</title>
        <authorList>
            <person name="Pheiffer F."/>
            <person name="Schneider Y.K."/>
            <person name="Hansen E.H."/>
            <person name="Andersen J.H."/>
            <person name="Isaksson J."/>
            <person name="Busche T."/>
            <person name="R C."/>
            <person name="Kalinowski J."/>
            <person name="Zyl L.V."/>
            <person name="Trindade M."/>
        </authorList>
    </citation>
    <scope>NUCLEOTIDE SEQUENCE [LARGE SCALE GENOMIC DNA]</scope>
    <source>
        <strain evidence="11 12">A5K-106</strain>
    </source>
</reference>
<dbReference type="EMBL" id="CP059735">
    <property type="protein sequence ID" value="WDE00501.1"/>
    <property type="molecule type" value="Genomic_DNA"/>
</dbReference>
<dbReference type="Pfam" id="PF01311">
    <property type="entry name" value="Bac_export_1"/>
    <property type="match status" value="1"/>
</dbReference>
<sequence length="262" mass="28651">MEFTESVVNQFMADFLLPLSRITALVMTMIGLSSQTIPAPIKLAFSVAITVAIMPAIPPSNVGNLFSFATVILVAKQTIIGVLIGFVTVLVINTFTLAGQIIAMQTGLGFASLVDPVSGMNVPAVGQFFLILSSLLFWAMDGHLIYLQFITASFETIPVSSTHIYPSVRFKELVEWASWMFATALSLSLAPLTAMLLVNFSFGIMTRAAPQLNIFAIGFPITMCAGLIIMWLTMGNFLTHFELQWQRAVDFSCYLINCRARS</sequence>
<dbReference type="GO" id="GO:0005886">
    <property type="term" value="C:plasma membrane"/>
    <property type="evidence" value="ECO:0007669"/>
    <property type="project" value="UniProtKB-SubCell"/>
</dbReference>
<evidence type="ECO:0000256" key="6">
    <source>
        <dbReference type="ARBA" id="ARBA00022989"/>
    </source>
</evidence>
<dbReference type="GO" id="GO:0044780">
    <property type="term" value="P:bacterial-type flagellum assembly"/>
    <property type="evidence" value="ECO:0007669"/>
    <property type="project" value="UniProtKB-UniRule"/>
</dbReference>
<evidence type="ECO:0000256" key="3">
    <source>
        <dbReference type="ARBA" id="ARBA00021717"/>
    </source>
</evidence>
<dbReference type="InterPro" id="IPR002010">
    <property type="entry name" value="T3SS_IM_R"/>
</dbReference>
<evidence type="ECO:0000256" key="7">
    <source>
        <dbReference type="ARBA" id="ARBA00023136"/>
    </source>
</evidence>
<feature type="transmembrane region" description="Helical" evidence="10">
    <location>
        <begin position="15"/>
        <end position="32"/>
    </location>
</feature>
<dbReference type="Proteomes" id="UP000032568">
    <property type="component" value="Chromosome"/>
</dbReference>
<organism evidence="11 12">
    <name type="scientific">Thalassomonas actiniarum</name>
    <dbReference type="NCBI Taxonomy" id="485447"/>
    <lineage>
        <taxon>Bacteria</taxon>
        <taxon>Pseudomonadati</taxon>
        <taxon>Pseudomonadota</taxon>
        <taxon>Gammaproteobacteria</taxon>
        <taxon>Alteromonadales</taxon>
        <taxon>Colwelliaceae</taxon>
        <taxon>Thalassomonas</taxon>
    </lineage>
</organism>
<dbReference type="GO" id="GO:0006605">
    <property type="term" value="P:protein targeting"/>
    <property type="evidence" value="ECO:0007669"/>
    <property type="project" value="UniProtKB-UniRule"/>
</dbReference>
<dbReference type="GO" id="GO:0009425">
    <property type="term" value="C:bacterial-type flagellum basal body"/>
    <property type="evidence" value="ECO:0007669"/>
    <property type="project" value="UniProtKB-SubCell"/>
</dbReference>
<dbReference type="PRINTS" id="PR00953">
    <property type="entry name" value="TYPE3IMRPROT"/>
</dbReference>
<dbReference type="NCBIfam" id="TIGR01400">
    <property type="entry name" value="fliR"/>
    <property type="match status" value="1"/>
</dbReference>
<name>A0AAE9YSX1_9GAMM</name>
<keyword evidence="4 10" id="KW-1003">Cell membrane</keyword>
<feature type="transmembrane region" description="Helical" evidence="10">
    <location>
        <begin position="78"/>
        <end position="99"/>
    </location>
</feature>
<evidence type="ECO:0000256" key="8">
    <source>
        <dbReference type="ARBA" id="ARBA00023143"/>
    </source>
</evidence>
<feature type="transmembrane region" description="Helical" evidence="10">
    <location>
        <begin position="212"/>
        <end position="234"/>
    </location>
</feature>
<dbReference type="PANTHER" id="PTHR30065:SF8">
    <property type="entry name" value="FLAGELLAR BIOSYNTHETIC PROTEIN FLIR"/>
    <property type="match status" value="1"/>
</dbReference>
<reference evidence="11 12" key="1">
    <citation type="journal article" date="2015" name="Genome Announc.">
        <title>Draft Genome Sequences of Marine Isolates of Thalassomonas viridans and Thalassomonas actiniarum.</title>
        <authorList>
            <person name="Olonade I."/>
            <person name="van Zyl L.J."/>
            <person name="Trindade M."/>
        </authorList>
    </citation>
    <scope>NUCLEOTIDE SEQUENCE [LARGE SCALE GENOMIC DNA]</scope>
    <source>
        <strain evidence="11 12">A5K-106</strain>
    </source>
</reference>
<keyword evidence="5 10" id="KW-0812">Transmembrane</keyword>
<keyword evidence="11" id="KW-0966">Cell projection</keyword>
<keyword evidence="11" id="KW-0282">Flagellum</keyword>
<evidence type="ECO:0000313" key="12">
    <source>
        <dbReference type="Proteomes" id="UP000032568"/>
    </source>
</evidence>
<feature type="transmembrane region" description="Helical" evidence="10">
    <location>
        <begin position="176"/>
        <end position="200"/>
    </location>
</feature>
<evidence type="ECO:0000313" key="11">
    <source>
        <dbReference type="EMBL" id="WDE00501.1"/>
    </source>
</evidence>
<comment type="subcellular location">
    <subcellularLocation>
        <location evidence="10">Cell membrane</location>
        <topology evidence="10">Multi-pass membrane protein</topology>
    </subcellularLocation>
    <subcellularLocation>
        <location evidence="10">Bacterial flagellum basal body</location>
    </subcellularLocation>
</comment>
<accession>A0AAE9YSX1</accession>
<dbReference type="PANTHER" id="PTHR30065">
    <property type="entry name" value="FLAGELLAR BIOSYNTHETIC PROTEIN FLIR"/>
    <property type="match status" value="1"/>
</dbReference>
<keyword evidence="11" id="KW-0969">Cilium</keyword>
<protein>
    <recommendedName>
        <fullName evidence="3 9">Flagellar biosynthetic protein FliR</fullName>
    </recommendedName>
</protein>
<evidence type="ECO:0000256" key="2">
    <source>
        <dbReference type="ARBA" id="ARBA00009772"/>
    </source>
</evidence>
<keyword evidence="6 10" id="KW-1133">Transmembrane helix</keyword>
<feature type="transmembrane region" description="Helical" evidence="10">
    <location>
        <begin position="120"/>
        <end position="140"/>
    </location>
</feature>
<comment type="similarity">
    <text evidence="2 10">Belongs to the FliR/MopE/SpaR family.</text>
</comment>
<dbReference type="InterPro" id="IPR006303">
    <property type="entry name" value="FliR"/>
</dbReference>
<dbReference type="AlphaFoldDB" id="A0AAE9YSX1"/>
<comment type="function">
    <text evidence="1 10">Role in flagellar biosynthesis.</text>
</comment>
<keyword evidence="7 10" id="KW-0472">Membrane</keyword>
<evidence type="ECO:0000256" key="4">
    <source>
        <dbReference type="ARBA" id="ARBA00022475"/>
    </source>
</evidence>
<evidence type="ECO:0000256" key="10">
    <source>
        <dbReference type="RuleBase" id="RU362071"/>
    </source>
</evidence>
<evidence type="ECO:0000256" key="9">
    <source>
        <dbReference type="NCBIfam" id="TIGR01400"/>
    </source>
</evidence>
<keyword evidence="8 10" id="KW-0975">Bacterial flagellum</keyword>
<keyword evidence="12" id="KW-1185">Reference proteome</keyword>
<gene>
    <name evidence="11" type="primary">fliR</name>
    <name evidence="11" type="ORF">SG35_007645</name>
</gene>
<dbReference type="RefSeq" id="WP_044830675.1">
    <property type="nucleotide sequence ID" value="NZ_CP059735.1"/>
</dbReference>
<feature type="transmembrane region" description="Helical" evidence="10">
    <location>
        <begin position="39"/>
        <end position="58"/>
    </location>
</feature>
<proteinExistence type="inferred from homology"/>
<evidence type="ECO:0000256" key="1">
    <source>
        <dbReference type="ARBA" id="ARBA00002578"/>
    </source>
</evidence>
<evidence type="ECO:0000256" key="5">
    <source>
        <dbReference type="ARBA" id="ARBA00022692"/>
    </source>
</evidence>
<dbReference type="KEGG" id="tact:SG35_007645"/>